<comment type="caution">
    <text evidence="2">The sequence shown here is derived from an EMBL/GenBank/DDBJ whole genome shotgun (WGS) entry which is preliminary data.</text>
</comment>
<dbReference type="InterPro" id="IPR041664">
    <property type="entry name" value="AAA_16"/>
</dbReference>
<evidence type="ECO:0000313" key="3">
    <source>
        <dbReference type="Proteomes" id="UP001499938"/>
    </source>
</evidence>
<dbReference type="Proteomes" id="UP001499938">
    <property type="component" value="Unassembled WGS sequence"/>
</dbReference>
<proteinExistence type="predicted"/>
<evidence type="ECO:0000313" key="2">
    <source>
        <dbReference type="EMBL" id="GAA1796248.1"/>
    </source>
</evidence>
<keyword evidence="3" id="KW-1185">Reference proteome</keyword>
<dbReference type="InterPro" id="IPR027417">
    <property type="entry name" value="P-loop_NTPase"/>
</dbReference>
<dbReference type="GO" id="GO:0005524">
    <property type="term" value="F:ATP binding"/>
    <property type="evidence" value="ECO:0007669"/>
    <property type="project" value="UniProtKB-KW"/>
</dbReference>
<dbReference type="EMBL" id="BAAAPO010000033">
    <property type="protein sequence ID" value="GAA1796248.1"/>
    <property type="molecule type" value="Genomic_DNA"/>
</dbReference>
<dbReference type="RefSeq" id="WP_344084600.1">
    <property type="nucleotide sequence ID" value="NZ_BAAAPO010000033.1"/>
</dbReference>
<dbReference type="Pfam" id="PF13191">
    <property type="entry name" value="AAA_16"/>
    <property type="match status" value="1"/>
</dbReference>
<dbReference type="Gene3D" id="3.40.50.300">
    <property type="entry name" value="P-loop containing nucleotide triphosphate hydrolases"/>
    <property type="match status" value="1"/>
</dbReference>
<keyword evidence="2" id="KW-0547">Nucleotide-binding</keyword>
<protein>
    <submittedName>
        <fullName evidence="2">ATP-binding protein</fullName>
    </submittedName>
</protein>
<dbReference type="SUPFAM" id="SSF52540">
    <property type="entry name" value="P-loop containing nucleoside triphosphate hydrolases"/>
    <property type="match status" value="1"/>
</dbReference>
<keyword evidence="2" id="KW-0067">ATP-binding</keyword>
<reference evidence="2 3" key="1">
    <citation type="journal article" date="2019" name="Int. J. Syst. Evol. Microbiol.">
        <title>The Global Catalogue of Microorganisms (GCM) 10K type strain sequencing project: providing services to taxonomists for standard genome sequencing and annotation.</title>
        <authorList>
            <consortium name="The Broad Institute Genomics Platform"/>
            <consortium name="The Broad Institute Genome Sequencing Center for Infectious Disease"/>
            <person name="Wu L."/>
            <person name="Ma J."/>
        </authorList>
    </citation>
    <scope>NUCLEOTIDE SEQUENCE [LARGE SCALE GENOMIC DNA]</scope>
    <source>
        <strain evidence="2 3">JCM 15592</strain>
    </source>
</reference>
<accession>A0ABN2LQV2</accession>
<feature type="domain" description="Orc1-like AAA ATPase" evidence="1">
    <location>
        <begin position="16"/>
        <end position="195"/>
    </location>
</feature>
<sequence>MALASPFTPGDLPRVLVGRARERQRLGDLLARVVTFGELAGPPVVLHAPRGLGKTSLLRDTEDRARELGFVTAWVACAKGSPMLTEVAGSVRRALIDAEVLDDRSTKRVLDTISLEFAIFGVGLSTEFGRDKTDGEQPVAAITGLERVLHEAAASVRVRGGAGLLLLVDELHAAPYAEVAILLNALQNLAGRRADNPLAVMAAGLPSTPEMIMRAATFGERSEFISIERFDEADARRVLHEPAHEVGVGWREDALVAGLEIADGNPYLLQLVGDSTWQEAAPVKGDILERDDLEAGEGRMRGQLAAMCRARWDSASELEQSFLSAMADYEQEIVPRDHIATTMGRESRAISVPRARLIDRGVIEAAGRGRLRFTLPGMGAWIRDYQSG</sequence>
<name>A0ABN2LQV2_9MICO</name>
<organism evidence="2 3">
    <name type="scientific">Nostocoides veronense</name>
    <dbReference type="NCBI Taxonomy" id="330836"/>
    <lineage>
        <taxon>Bacteria</taxon>
        <taxon>Bacillati</taxon>
        <taxon>Actinomycetota</taxon>
        <taxon>Actinomycetes</taxon>
        <taxon>Micrococcales</taxon>
        <taxon>Intrasporangiaceae</taxon>
        <taxon>Nostocoides</taxon>
    </lineage>
</organism>
<evidence type="ECO:0000259" key="1">
    <source>
        <dbReference type="Pfam" id="PF13191"/>
    </source>
</evidence>
<gene>
    <name evidence="2" type="ORF">GCM10009811_20620</name>
</gene>